<accession>J3CQ98</accession>
<dbReference type="Proteomes" id="UP000007509">
    <property type="component" value="Unassembled WGS sequence"/>
</dbReference>
<dbReference type="PATRIC" id="fig|1144316.3.peg.15"/>
<keyword evidence="2" id="KW-1185">Reference proteome</keyword>
<dbReference type="AlphaFoldDB" id="J3CQ98"/>
<evidence type="ECO:0008006" key="3">
    <source>
        <dbReference type="Google" id="ProtNLM"/>
    </source>
</evidence>
<reference evidence="1 2" key="1">
    <citation type="journal article" date="2012" name="J. Bacteriol.">
        <title>Twenty-one genome sequences from Pseudomonas species and 19 genome sequences from diverse bacteria isolated from the rhizosphere and endosphere of Populus deltoides.</title>
        <authorList>
            <person name="Brown S.D."/>
            <person name="Utturkar S.M."/>
            <person name="Klingeman D.M."/>
            <person name="Johnson C.M."/>
            <person name="Martin S.L."/>
            <person name="Land M.L."/>
            <person name="Lu T.Y."/>
            <person name="Schadt C.W."/>
            <person name="Doktycz M.J."/>
            <person name="Pelletier D.A."/>
        </authorList>
    </citation>
    <scope>NUCLEOTIDE SEQUENCE [LARGE SCALE GENOMIC DNA]</scope>
    <source>
        <strain evidence="1 2">CF314</strain>
    </source>
</reference>
<gene>
    <name evidence="1" type="ORF">PMI13_00015</name>
</gene>
<name>J3CQ98_9FLAO</name>
<evidence type="ECO:0000313" key="1">
    <source>
        <dbReference type="EMBL" id="EJL76046.1"/>
    </source>
</evidence>
<organism evidence="1 2">
    <name type="scientific">Chryseobacterium populi</name>
    <dbReference type="NCBI Taxonomy" id="1144316"/>
    <lineage>
        <taxon>Bacteria</taxon>
        <taxon>Pseudomonadati</taxon>
        <taxon>Bacteroidota</taxon>
        <taxon>Flavobacteriia</taxon>
        <taxon>Flavobacteriales</taxon>
        <taxon>Weeksellaceae</taxon>
        <taxon>Chryseobacterium group</taxon>
        <taxon>Chryseobacterium</taxon>
    </lineage>
</organism>
<protein>
    <recommendedName>
        <fullName evidence="3">Carboxypeptidase regulatory-like domain-containing protein</fullName>
    </recommendedName>
</protein>
<comment type="caution">
    <text evidence="1">The sequence shown here is derived from an EMBL/GenBank/DDBJ whole genome shotgun (WGS) entry which is preliminary data.</text>
</comment>
<dbReference type="SUPFAM" id="SSF49464">
    <property type="entry name" value="Carboxypeptidase regulatory domain-like"/>
    <property type="match status" value="1"/>
</dbReference>
<dbReference type="InterPro" id="IPR008969">
    <property type="entry name" value="CarboxyPept-like_regulatory"/>
</dbReference>
<dbReference type="EMBL" id="AKJY01000002">
    <property type="protein sequence ID" value="EJL76046.1"/>
    <property type="molecule type" value="Genomic_DNA"/>
</dbReference>
<dbReference type="RefSeq" id="WP_007839353.1">
    <property type="nucleotide sequence ID" value="NZ_AKJY01000002.1"/>
</dbReference>
<evidence type="ECO:0000313" key="2">
    <source>
        <dbReference type="Proteomes" id="UP000007509"/>
    </source>
</evidence>
<proteinExistence type="predicted"/>
<sequence>MKSQITRSLYILPWFVAADLFAQNTISGKIVDENDISINDVLVVNISNNKSIHSNLSGQFVIEAEENDEIRFVKEGYYRSDKKISRDYLNSPLYVHLLKAETLIPEVKISYKPTGNLERNSKYYGEGKRLAELESSMEEYMRSPLKEPLPKNTISQTFTGHNFSAGQIDLVRTFLAGVGLIKKAVKPKITKPDYNETINFISRIKLEINLDFMTELGMDEEQIDQFLVYANDTRELAKKYRKNFKNHVIESELKIAFKEYRKTNTIGN</sequence>
<dbReference type="OrthoDB" id="1274238at2"/>